<accession>A0A1W1VJ38</accession>
<keyword evidence="1" id="KW-0472">Membrane</keyword>
<dbReference type="RefSeq" id="WP_170928749.1">
    <property type="nucleotide sequence ID" value="NZ_FWWU01000009.1"/>
</dbReference>
<proteinExistence type="predicted"/>
<keyword evidence="3" id="KW-1185">Reference proteome</keyword>
<dbReference type="Proteomes" id="UP000192582">
    <property type="component" value="Unassembled WGS sequence"/>
</dbReference>
<dbReference type="AlphaFoldDB" id="A0A1W1VJ38"/>
<dbReference type="STRING" id="695939.SAMN00790413_01961"/>
<evidence type="ECO:0000313" key="2">
    <source>
        <dbReference type="EMBL" id="SMB93387.1"/>
    </source>
</evidence>
<feature type="transmembrane region" description="Helical" evidence="1">
    <location>
        <begin position="12"/>
        <end position="34"/>
    </location>
</feature>
<keyword evidence="1" id="KW-1133">Transmembrane helix</keyword>
<name>A0A1W1VJ38_9DEIO</name>
<keyword evidence="1" id="KW-0812">Transmembrane</keyword>
<dbReference type="EMBL" id="FWWU01000009">
    <property type="protein sequence ID" value="SMB93387.1"/>
    <property type="molecule type" value="Genomic_DNA"/>
</dbReference>
<protein>
    <submittedName>
        <fullName evidence="2">Uncharacterized protein</fullName>
    </submittedName>
</protein>
<gene>
    <name evidence="2" type="ORF">SAMN00790413_01961</name>
</gene>
<reference evidence="2 3" key="1">
    <citation type="submission" date="2017-04" db="EMBL/GenBank/DDBJ databases">
        <authorList>
            <person name="Afonso C.L."/>
            <person name="Miller P.J."/>
            <person name="Scott M.A."/>
            <person name="Spackman E."/>
            <person name="Goraichik I."/>
            <person name="Dimitrov K.M."/>
            <person name="Suarez D.L."/>
            <person name="Swayne D.E."/>
        </authorList>
    </citation>
    <scope>NUCLEOTIDE SEQUENCE [LARGE SCALE GENOMIC DNA]</scope>
    <source>
        <strain evidence="2 3">KR-140</strain>
    </source>
</reference>
<sequence length="56" mass="6087">MKDLRAHLQRPAVQLLLAALFLMALGFFCGWVSAKGLWDTTIATLFGLLAGKAVKL</sequence>
<evidence type="ECO:0000256" key="1">
    <source>
        <dbReference type="SAM" id="Phobius"/>
    </source>
</evidence>
<organism evidence="2 3">
    <name type="scientific">Deinococcus hopiensis KR-140</name>
    <dbReference type="NCBI Taxonomy" id="695939"/>
    <lineage>
        <taxon>Bacteria</taxon>
        <taxon>Thermotogati</taxon>
        <taxon>Deinococcota</taxon>
        <taxon>Deinococci</taxon>
        <taxon>Deinococcales</taxon>
        <taxon>Deinococcaceae</taxon>
        <taxon>Deinococcus</taxon>
    </lineage>
</organism>
<evidence type="ECO:0000313" key="3">
    <source>
        <dbReference type="Proteomes" id="UP000192582"/>
    </source>
</evidence>